<dbReference type="PANTHER" id="PTHR30204:SF67">
    <property type="entry name" value="HTH-TYPE TRANSCRIPTIONAL REGULATOR MLRA-RELATED"/>
    <property type="match status" value="1"/>
</dbReference>
<dbReference type="InterPro" id="IPR047057">
    <property type="entry name" value="MerR_fam"/>
</dbReference>
<evidence type="ECO:0000256" key="3">
    <source>
        <dbReference type="ARBA" id="ARBA00023163"/>
    </source>
</evidence>
<comment type="caution">
    <text evidence="6">The sequence shown here is derived from an EMBL/GenBank/DDBJ whole genome shotgun (WGS) entry which is preliminary data.</text>
</comment>
<evidence type="ECO:0000256" key="2">
    <source>
        <dbReference type="ARBA" id="ARBA00023125"/>
    </source>
</evidence>
<reference evidence="6" key="1">
    <citation type="submission" date="2022-06" db="EMBL/GenBank/DDBJ databases">
        <title>Aquibacillus sp. a new bacterium isolated from soil saline samples.</title>
        <authorList>
            <person name="Galisteo C."/>
            <person name="De La Haba R."/>
            <person name="Sanchez-Porro C."/>
            <person name="Ventosa A."/>
        </authorList>
    </citation>
    <scope>NUCLEOTIDE SEQUENCE</scope>
    <source>
        <strain evidence="6">JCM 12387</strain>
    </source>
</reference>
<dbReference type="Proteomes" id="UP001145072">
    <property type="component" value="Unassembled WGS sequence"/>
</dbReference>
<dbReference type="InterPro" id="IPR006158">
    <property type="entry name" value="Cobalamin-bd"/>
</dbReference>
<dbReference type="InterPro" id="IPR036724">
    <property type="entry name" value="Cobalamin-bd_sf"/>
</dbReference>
<protein>
    <submittedName>
        <fullName evidence="6">Cobalamin B12-binding domain-containing protein</fullName>
    </submittedName>
</protein>
<dbReference type="InterPro" id="IPR036594">
    <property type="entry name" value="Meth_synthase_dom"/>
</dbReference>
<sequence length="296" mass="34385">MYGIKKVTEITGIPPITLRAWENRYDVIKPSRTDGGTRVYSQENVDDLLWVIAQREEKSISIKQAMKLLKEEKEKKDPFIHVTFDDSDGSYESYVHDIYHALVNYDTNRATHLINLAFSTLDYEVVFHEIFVPILHQVGDQWQEGKLSVAQEHFISHFIQRRLFSFFQEISSDVNKAKALAICPPLELHNIGLILFSLFLKRRGVDVIFVGENTPKENLIPIIQANNIRLICFSITIEEHIDHLESFINYVQSYPLDLDFLIGGNAVDKLPDKYKSHILTGDLNNWKKWFEETDLF</sequence>
<keyword evidence="1" id="KW-0805">Transcription regulation</keyword>
<dbReference type="Gene3D" id="1.10.1240.10">
    <property type="entry name" value="Methionine synthase domain"/>
    <property type="match status" value="1"/>
</dbReference>
<dbReference type="InterPro" id="IPR000551">
    <property type="entry name" value="MerR-type_HTH_dom"/>
</dbReference>
<dbReference type="RefSeq" id="WP_259869266.1">
    <property type="nucleotide sequence ID" value="NZ_JAOALK010000037.1"/>
</dbReference>
<dbReference type="SUPFAM" id="SSF52242">
    <property type="entry name" value="Cobalamin (vitamin B12)-binding domain"/>
    <property type="match status" value="1"/>
</dbReference>
<organism evidence="6 7">
    <name type="scientific">Aquibacillus koreensis</name>
    <dbReference type="NCBI Taxonomy" id="279446"/>
    <lineage>
        <taxon>Bacteria</taxon>
        <taxon>Bacillati</taxon>
        <taxon>Bacillota</taxon>
        <taxon>Bacilli</taxon>
        <taxon>Bacillales</taxon>
        <taxon>Bacillaceae</taxon>
        <taxon>Aquibacillus</taxon>
    </lineage>
</organism>
<dbReference type="PROSITE" id="PS51332">
    <property type="entry name" value="B12_BINDING"/>
    <property type="match status" value="1"/>
</dbReference>
<feature type="domain" description="HTH merR-type" evidence="4">
    <location>
        <begin position="1"/>
        <end position="71"/>
    </location>
</feature>
<dbReference type="CDD" id="cd02065">
    <property type="entry name" value="B12-binding_like"/>
    <property type="match status" value="1"/>
</dbReference>
<dbReference type="GO" id="GO:0003700">
    <property type="term" value="F:DNA-binding transcription factor activity"/>
    <property type="evidence" value="ECO:0007669"/>
    <property type="project" value="InterPro"/>
</dbReference>
<evidence type="ECO:0000313" key="7">
    <source>
        <dbReference type="Proteomes" id="UP001145072"/>
    </source>
</evidence>
<evidence type="ECO:0000256" key="1">
    <source>
        <dbReference type="ARBA" id="ARBA00023015"/>
    </source>
</evidence>
<dbReference type="AlphaFoldDB" id="A0A9X3WLU4"/>
<dbReference type="InterPro" id="IPR009061">
    <property type="entry name" value="DNA-bd_dom_put_sf"/>
</dbReference>
<dbReference type="SMART" id="SM00422">
    <property type="entry name" value="HTH_MERR"/>
    <property type="match status" value="1"/>
</dbReference>
<dbReference type="InterPro" id="IPR003759">
    <property type="entry name" value="Cbl-bd_cap"/>
</dbReference>
<dbReference type="Pfam" id="PF13411">
    <property type="entry name" value="MerR_1"/>
    <property type="match status" value="1"/>
</dbReference>
<dbReference type="EMBL" id="JAMQJZ010000016">
    <property type="protein sequence ID" value="MDC3422060.1"/>
    <property type="molecule type" value="Genomic_DNA"/>
</dbReference>
<dbReference type="GO" id="GO:0046872">
    <property type="term" value="F:metal ion binding"/>
    <property type="evidence" value="ECO:0007669"/>
    <property type="project" value="InterPro"/>
</dbReference>
<dbReference type="Pfam" id="PF02607">
    <property type="entry name" value="B12-binding_2"/>
    <property type="match status" value="1"/>
</dbReference>
<keyword evidence="3" id="KW-0804">Transcription</keyword>
<dbReference type="GO" id="GO:0031419">
    <property type="term" value="F:cobalamin binding"/>
    <property type="evidence" value="ECO:0007669"/>
    <property type="project" value="InterPro"/>
</dbReference>
<evidence type="ECO:0000259" key="5">
    <source>
        <dbReference type="PROSITE" id="PS51332"/>
    </source>
</evidence>
<keyword evidence="2" id="KW-0238">DNA-binding</keyword>
<evidence type="ECO:0000313" key="6">
    <source>
        <dbReference type="EMBL" id="MDC3422060.1"/>
    </source>
</evidence>
<keyword evidence="7" id="KW-1185">Reference proteome</keyword>
<dbReference type="Gene3D" id="1.10.1660.10">
    <property type="match status" value="1"/>
</dbReference>
<dbReference type="Gene3D" id="3.40.50.280">
    <property type="entry name" value="Cobalamin-binding domain"/>
    <property type="match status" value="1"/>
</dbReference>
<name>A0A9X3WLU4_9BACI</name>
<dbReference type="PROSITE" id="PS50937">
    <property type="entry name" value="HTH_MERR_2"/>
    <property type="match status" value="1"/>
</dbReference>
<dbReference type="Pfam" id="PF02310">
    <property type="entry name" value="B12-binding"/>
    <property type="match status" value="1"/>
</dbReference>
<gene>
    <name evidence="6" type="ORF">NC661_17005</name>
</gene>
<dbReference type="PANTHER" id="PTHR30204">
    <property type="entry name" value="REDOX-CYCLING DRUG-SENSING TRANSCRIPTIONAL ACTIVATOR SOXR"/>
    <property type="match status" value="1"/>
</dbReference>
<dbReference type="GO" id="GO:0003677">
    <property type="term" value="F:DNA binding"/>
    <property type="evidence" value="ECO:0007669"/>
    <property type="project" value="UniProtKB-KW"/>
</dbReference>
<accession>A0A9X3WLU4</accession>
<evidence type="ECO:0000259" key="4">
    <source>
        <dbReference type="PROSITE" id="PS50937"/>
    </source>
</evidence>
<feature type="domain" description="B12-binding" evidence="5">
    <location>
        <begin position="176"/>
        <end position="296"/>
    </location>
</feature>
<proteinExistence type="predicted"/>
<dbReference type="SUPFAM" id="SSF46955">
    <property type="entry name" value="Putative DNA-binding domain"/>
    <property type="match status" value="1"/>
</dbReference>